<evidence type="ECO:0000313" key="3">
    <source>
        <dbReference type="EMBL" id="VDL62194.1"/>
    </source>
</evidence>
<reference evidence="3 4" key="2">
    <citation type="submission" date="2018-11" db="EMBL/GenBank/DDBJ databases">
        <authorList>
            <consortium name="Pathogen Informatics"/>
        </authorList>
    </citation>
    <scope>NUCLEOTIDE SEQUENCE [LARGE SCALE GENOMIC DNA]</scope>
</reference>
<keyword evidence="2" id="KW-0732">Signal</keyword>
<protein>
    <submittedName>
        <fullName evidence="5">DUF148 domain-containing protein</fullName>
    </submittedName>
</protein>
<dbReference type="EMBL" id="UYSG01011394">
    <property type="protein sequence ID" value="VDL62194.1"/>
    <property type="molecule type" value="Genomic_DNA"/>
</dbReference>
<feature type="region of interest" description="Disordered" evidence="1">
    <location>
        <begin position="31"/>
        <end position="76"/>
    </location>
</feature>
<dbReference type="AlphaFoldDB" id="A0A0R3SVY5"/>
<evidence type="ECO:0000256" key="2">
    <source>
        <dbReference type="SAM" id="SignalP"/>
    </source>
</evidence>
<gene>
    <name evidence="3" type="ORF">HDID_LOCUS9776</name>
</gene>
<dbReference type="Proteomes" id="UP000274504">
    <property type="component" value="Unassembled WGS sequence"/>
</dbReference>
<evidence type="ECO:0000256" key="1">
    <source>
        <dbReference type="SAM" id="MobiDB-lite"/>
    </source>
</evidence>
<name>A0A0R3SVY5_HYMDI</name>
<sequence>MKTSVTSAILLVLVIAQTQAFFTLFEEDLRRQPTSHRRQITDREMAEAEFEEAEAEAEAEANAEHTNPEEPVGVTKQDITLLRRDVMVAMEHLRQAIERNGGRISFMHNPWQYPYHYSHNHQQQQ</sequence>
<feature type="chain" id="PRO_5043131551" evidence="2">
    <location>
        <begin position="21"/>
        <end position="125"/>
    </location>
</feature>
<feature type="signal peptide" evidence="2">
    <location>
        <begin position="1"/>
        <end position="20"/>
    </location>
</feature>
<dbReference type="WBParaSite" id="HDID_0000977801-mRNA-1">
    <property type="protein sequence ID" value="HDID_0000977801-mRNA-1"/>
    <property type="gene ID" value="HDID_0000977801"/>
</dbReference>
<reference evidence="5" key="1">
    <citation type="submission" date="2017-02" db="UniProtKB">
        <authorList>
            <consortium name="WormBaseParasite"/>
        </authorList>
    </citation>
    <scope>IDENTIFICATION</scope>
</reference>
<feature type="compositionally biased region" description="Acidic residues" evidence="1">
    <location>
        <begin position="47"/>
        <end position="61"/>
    </location>
</feature>
<accession>A0A0R3SVY5</accession>
<dbReference type="OrthoDB" id="6271696at2759"/>
<evidence type="ECO:0000313" key="4">
    <source>
        <dbReference type="Proteomes" id="UP000274504"/>
    </source>
</evidence>
<organism evidence="5">
    <name type="scientific">Hymenolepis diminuta</name>
    <name type="common">Rat tapeworm</name>
    <dbReference type="NCBI Taxonomy" id="6216"/>
    <lineage>
        <taxon>Eukaryota</taxon>
        <taxon>Metazoa</taxon>
        <taxon>Spiralia</taxon>
        <taxon>Lophotrochozoa</taxon>
        <taxon>Platyhelminthes</taxon>
        <taxon>Cestoda</taxon>
        <taxon>Eucestoda</taxon>
        <taxon>Cyclophyllidea</taxon>
        <taxon>Hymenolepididae</taxon>
        <taxon>Hymenolepis</taxon>
    </lineage>
</organism>
<evidence type="ECO:0000313" key="5">
    <source>
        <dbReference type="WBParaSite" id="HDID_0000977801-mRNA-1"/>
    </source>
</evidence>
<proteinExistence type="predicted"/>